<feature type="domain" description="Small-subunit processome Utp12" evidence="3">
    <location>
        <begin position="141"/>
        <end position="233"/>
    </location>
</feature>
<keyword evidence="2" id="KW-0677">Repeat</keyword>
<dbReference type="PANTHER" id="PTHR19853:SF0">
    <property type="entry name" value="WD REPEAT-CONTAINING PROTEIN 3"/>
    <property type="match status" value="1"/>
</dbReference>
<reference evidence="4" key="1">
    <citation type="journal article" date="2014" name="Elife">
        <title>Selective amputation of the pharynx identifies a FoxA-dependent regeneration program in planaria.</title>
        <authorList>
            <person name="Adler C.E."/>
            <person name="Seidel C.W."/>
            <person name="McKinney S.A."/>
            <person name="Sanchez Alvarado A."/>
        </authorList>
    </citation>
    <scope>NUCLEOTIDE SEQUENCE</scope>
    <source>
        <strain evidence="4">CIW4</strain>
    </source>
</reference>
<feature type="non-terminal residue" evidence="4">
    <location>
        <position position="253"/>
    </location>
</feature>
<dbReference type="Pfam" id="PF04003">
    <property type="entry name" value="Utp12"/>
    <property type="match status" value="1"/>
</dbReference>
<dbReference type="GO" id="GO:0032040">
    <property type="term" value="C:small-subunit processome"/>
    <property type="evidence" value="ECO:0007669"/>
    <property type="project" value="TreeGrafter"/>
</dbReference>
<dbReference type="PANTHER" id="PTHR19853">
    <property type="entry name" value="WD REPEAT CONTAINING PROTEIN 3 WDR3"/>
    <property type="match status" value="1"/>
</dbReference>
<dbReference type="GO" id="GO:0030490">
    <property type="term" value="P:maturation of SSU-rRNA"/>
    <property type="evidence" value="ECO:0007669"/>
    <property type="project" value="TreeGrafter"/>
</dbReference>
<sequence>MSEIIRLRGHGQSVSSLSVVAMGTEADGDELENAELVSVSTDRSIRFWYESQDILVREVEQMEENDRCYEKEEMARERIVIVGAPRDTGINVLTIKTMNTERNADKLMEAIDIYDKIQIDPTAPIDPLMSGKGFTDAGRFVLHTISTISGLDLELILSQLPVTYAKLLLNILADQVAKGRQVGLANRCYQFLAKLHFMAVVRDPTLVPAITKMAKYAKIYLQRNVDVIGFNIAHFKRHMKLMGPELLTFTEQR</sequence>
<dbReference type="GO" id="GO:0034388">
    <property type="term" value="C:Pwp2p-containing subcomplex of 90S preribosome"/>
    <property type="evidence" value="ECO:0007669"/>
    <property type="project" value="TreeGrafter"/>
</dbReference>
<accession>A0A023ZSQ1</accession>
<dbReference type="InterPro" id="IPR007148">
    <property type="entry name" value="SSU_processome_Utp12"/>
</dbReference>
<keyword evidence="1" id="KW-0853">WD repeat</keyword>
<evidence type="ECO:0000313" key="4">
    <source>
        <dbReference type="EMBL" id="AHY82403.1"/>
    </source>
</evidence>
<proteinExistence type="evidence at transcript level"/>
<dbReference type="InterPro" id="IPR051570">
    <property type="entry name" value="TBC1_cilium_biogenesis"/>
</dbReference>
<organism evidence="4">
    <name type="scientific">Schmidtea mediterranea</name>
    <name type="common">Freshwater planarian flatworm</name>
    <dbReference type="NCBI Taxonomy" id="79327"/>
    <lineage>
        <taxon>Eukaryota</taxon>
        <taxon>Metazoa</taxon>
        <taxon>Spiralia</taxon>
        <taxon>Lophotrochozoa</taxon>
        <taxon>Platyhelminthes</taxon>
        <taxon>Rhabditophora</taxon>
        <taxon>Seriata</taxon>
        <taxon>Tricladida</taxon>
        <taxon>Continenticola</taxon>
        <taxon>Geoplanoidea</taxon>
        <taxon>Dugesiidae</taxon>
        <taxon>Schmidtea</taxon>
    </lineage>
</organism>
<evidence type="ECO:0000256" key="2">
    <source>
        <dbReference type="ARBA" id="ARBA00022737"/>
    </source>
</evidence>
<dbReference type="EMBL" id="KJ573353">
    <property type="protein sequence ID" value="AHY82403.1"/>
    <property type="molecule type" value="mRNA"/>
</dbReference>
<protein>
    <submittedName>
        <fullName evidence="4">WD repeat-containing protein 3</fullName>
    </submittedName>
</protein>
<dbReference type="AlphaFoldDB" id="A0A023ZSQ1"/>
<name>A0A023ZSQ1_SCHMD</name>
<dbReference type="GO" id="GO:0030515">
    <property type="term" value="F:snoRNA binding"/>
    <property type="evidence" value="ECO:0007669"/>
    <property type="project" value="TreeGrafter"/>
</dbReference>
<evidence type="ECO:0000259" key="3">
    <source>
        <dbReference type="Pfam" id="PF04003"/>
    </source>
</evidence>
<evidence type="ECO:0000256" key="1">
    <source>
        <dbReference type="ARBA" id="ARBA00022574"/>
    </source>
</evidence>